<evidence type="ECO:0000313" key="1">
    <source>
        <dbReference type="EMBL" id="KKO00665.1"/>
    </source>
</evidence>
<evidence type="ECO:0008006" key="2">
    <source>
        <dbReference type="Google" id="ProtNLM"/>
    </source>
</evidence>
<sequence>MARRKIQTATREVLRLANEGVGKSFLKTITELTTNADSALKDQACVAHASGLVELLLDLKVGDFVETSQLKKKIPHASTRKIVIQVYATSTHGMPGRTCRVIDAGPGMTEQELDQKFGEYASAKAKGKQTRSLFGRGALDVFLFHDEAEILSVANGVLSRCQFYRDSCECDPMEIGPVNEKLLKKYRLPDYLKLSGTVAQFRVRDKVARIPQQAELSAKASSFYMLRLIAADPNTEVIVEQYRTSGHQADRLVYDFPVGQVVLRAKDRLHCEDGSVLAVDMLVARAEDPLPSHPSSREKRQNGLLFVDENDAVLDLTLMPGYDNVPYLKHIYGVVRITGIRKILEDKLEASPPEAVLAATRDGFVTTKEFTKRLFKLVEKHVGPVYEKEEKRQKRGLGNRSEELAKRVKDALKAINDFTTEETGEDDGVGPEPAEKNDAIYFGMDKTRLHVDRPRKVTLYVNLKKVKKGEGVFFMTDNDEIKVDPDSEEVKGRKNSTRQKIPVTLNCSLSGQSGTVKAETLDKDGNEVSAGLKILNVEEPPVYVPPEDIEFSAPRFSGTPNKVQRATLRVNLDKFTGMPKIIFWLEKHQASVSLGEAREDRYEVKVESAHIVVPDHRVAQVSAPFYGTAWGQSGILRAKAKLSDGKIAEAKCRLVFQRPPGDEKFTDFLYEELDRNVLADVARDKIYVNGKYPLHHKIFGRSQEDFDKALEENPIAQLRTAQIVVEAAVYDAAAVKLRATGGMLIDMDDPIGSTRTYIEERRMKLEPRVIQALAAAAISKD</sequence>
<organism evidence="1">
    <name type="scientific">marine sediment metagenome</name>
    <dbReference type="NCBI Taxonomy" id="412755"/>
    <lineage>
        <taxon>unclassified sequences</taxon>
        <taxon>metagenomes</taxon>
        <taxon>ecological metagenomes</taxon>
    </lineage>
</organism>
<proteinExistence type="predicted"/>
<comment type="caution">
    <text evidence="1">The sequence shown here is derived from an EMBL/GenBank/DDBJ whole genome shotgun (WGS) entry which is preliminary data.</text>
</comment>
<accession>A0A0F9V9I1</accession>
<name>A0A0F9V9I1_9ZZZZ</name>
<dbReference type="InterPro" id="IPR036890">
    <property type="entry name" value="HATPase_C_sf"/>
</dbReference>
<gene>
    <name evidence="1" type="ORF">LCGC14_0124390</name>
</gene>
<dbReference type="SUPFAM" id="SSF55874">
    <property type="entry name" value="ATPase domain of HSP90 chaperone/DNA topoisomerase II/histidine kinase"/>
    <property type="match status" value="1"/>
</dbReference>
<dbReference type="EMBL" id="LAZR01000039">
    <property type="protein sequence ID" value="KKO00665.1"/>
    <property type="molecule type" value="Genomic_DNA"/>
</dbReference>
<dbReference type="AlphaFoldDB" id="A0A0F9V9I1"/>
<reference evidence="1" key="1">
    <citation type="journal article" date="2015" name="Nature">
        <title>Complex archaea that bridge the gap between prokaryotes and eukaryotes.</title>
        <authorList>
            <person name="Spang A."/>
            <person name="Saw J.H."/>
            <person name="Jorgensen S.L."/>
            <person name="Zaremba-Niedzwiedzka K."/>
            <person name="Martijn J."/>
            <person name="Lind A.E."/>
            <person name="van Eijk R."/>
            <person name="Schleper C."/>
            <person name="Guy L."/>
            <person name="Ettema T.J."/>
        </authorList>
    </citation>
    <scope>NUCLEOTIDE SEQUENCE</scope>
</reference>
<dbReference type="Gene3D" id="3.30.565.10">
    <property type="entry name" value="Histidine kinase-like ATPase, C-terminal domain"/>
    <property type="match status" value="1"/>
</dbReference>
<protein>
    <recommendedName>
        <fullName evidence="2">Histidine kinase/HSP90-like ATPase domain-containing protein</fullName>
    </recommendedName>
</protein>